<accession>C5T9E7</accession>
<evidence type="ECO:0000256" key="2">
    <source>
        <dbReference type="SAM" id="Phobius"/>
    </source>
</evidence>
<feature type="transmembrane region" description="Helical" evidence="2">
    <location>
        <begin position="12"/>
        <end position="41"/>
    </location>
</feature>
<dbReference type="PATRIC" id="fig|573060.9.peg.1467"/>
<comment type="caution">
    <text evidence="3">The sequence shown here is derived from an EMBL/GenBank/DDBJ whole genome shotgun (WGS) entry which is preliminary data.</text>
</comment>
<organism evidence="3 4">
    <name type="scientific">Acidovorax delafieldii 2AN</name>
    <dbReference type="NCBI Taxonomy" id="573060"/>
    <lineage>
        <taxon>Bacteria</taxon>
        <taxon>Pseudomonadati</taxon>
        <taxon>Pseudomonadota</taxon>
        <taxon>Betaproteobacteria</taxon>
        <taxon>Burkholderiales</taxon>
        <taxon>Comamonadaceae</taxon>
        <taxon>Acidovorax</taxon>
    </lineage>
</organism>
<feature type="region of interest" description="Disordered" evidence="1">
    <location>
        <begin position="79"/>
        <end position="112"/>
    </location>
</feature>
<keyword evidence="2" id="KW-1133">Transmembrane helix</keyword>
<evidence type="ECO:0000256" key="1">
    <source>
        <dbReference type="SAM" id="MobiDB-lite"/>
    </source>
</evidence>
<evidence type="ECO:0000313" key="4">
    <source>
        <dbReference type="Proteomes" id="UP000003856"/>
    </source>
</evidence>
<protein>
    <submittedName>
        <fullName evidence="3">Uncharacterized protein</fullName>
    </submittedName>
</protein>
<keyword evidence="2" id="KW-0472">Membrane</keyword>
<dbReference type="Proteomes" id="UP000003856">
    <property type="component" value="Unassembled WGS sequence"/>
</dbReference>
<dbReference type="AlphaFoldDB" id="C5T9E7"/>
<proteinExistence type="predicted"/>
<keyword evidence="4" id="KW-1185">Reference proteome</keyword>
<feature type="compositionally biased region" description="Basic residues" evidence="1">
    <location>
        <begin position="101"/>
        <end position="112"/>
    </location>
</feature>
<sequence>MNDVIAGVARLVVRLVLVAAGLLFFVSLLAAMLVLALAWGLRTLWARLTGRPVTPWATRIDPRAGWSTVYRSGARWTATRRPAPGDVQSPCRGALPPAPFARRRRCDRRATA</sequence>
<keyword evidence="2" id="KW-0812">Transmembrane</keyword>
<name>C5T9E7_ACIDE</name>
<gene>
    <name evidence="3" type="ORF">AcdelDRAFT_3527</name>
</gene>
<dbReference type="EMBL" id="ACQT01000189">
    <property type="protein sequence ID" value="EER58900.1"/>
    <property type="molecule type" value="Genomic_DNA"/>
</dbReference>
<evidence type="ECO:0000313" key="3">
    <source>
        <dbReference type="EMBL" id="EER58900.1"/>
    </source>
</evidence>
<reference evidence="3 4" key="1">
    <citation type="submission" date="2009-05" db="EMBL/GenBank/DDBJ databases">
        <title>The draft genome of Acidovorax delafieldii 2AN.</title>
        <authorList>
            <consortium name="US DOE Joint Genome Institute (JGI-PGF)"/>
            <person name="Lucas S."/>
            <person name="Copeland A."/>
            <person name="Lapidus A."/>
            <person name="Glavina del Rio T."/>
            <person name="Tice H."/>
            <person name="Bruce D."/>
            <person name="Goodwin L."/>
            <person name="Pitluck S."/>
            <person name="Larimer F."/>
            <person name="Land M.L."/>
            <person name="Hauser L."/>
            <person name="Shelobolina E.S."/>
            <person name="Picardal F."/>
            <person name="Roden E."/>
            <person name="Emerson D."/>
        </authorList>
    </citation>
    <scope>NUCLEOTIDE SEQUENCE [LARGE SCALE GENOMIC DNA]</scope>
    <source>
        <strain evidence="3 4">2AN</strain>
    </source>
</reference>